<organism evidence="8 9">
    <name type="scientific">Candidatus Roizmanbacteria bacterium CG10_big_fil_rev_8_21_14_0_10_45_7</name>
    <dbReference type="NCBI Taxonomy" id="1974854"/>
    <lineage>
        <taxon>Bacteria</taxon>
        <taxon>Candidatus Roizmaniibacteriota</taxon>
    </lineage>
</organism>
<dbReference type="NCBIfam" id="TIGR00225">
    <property type="entry name" value="prc"/>
    <property type="match status" value="1"/>
</dbReference>
<dbReference type="GO" id="GO:0004175">
    <property type="term" value="F:endopeptidase activity"/>
    <property type="evidence" value="ECO:0007669"/>
    <property type="project" value="TreeGrafter"/>
</dbReference>
<dbReference type="GO" id="GO:0007165">
    <property type="term" value="P:signal transduction"/>
    <property type="evidence" value="ECO:0007669"/>
    <property type="project" value="TreeGrafter"/>
</dbReference>
<dbReference type="SUPFAM" id="SSF50156">
    <property type="entry name" value="PDZ domain-like"/>
    <property type="match status" value="1"/>
</dbReference>
<keyword evidence="2 5" id="KW-0645">Protease</keyword>
<dbReference type="SUPFAM" id="SSF52096">
    <property type="entry name" value="ClpP/crotonase"/>
    <property type="match status" value="1"/>
</dbReference>
<dbReference type="GO" id="GO:0006508">
    <property type="term" value="P:proteolysis"/>
    <property type="evidence" value="ECO:0007669"/>
    <property type="project" value="UniProtKB-KW"/>
</dbReference>
<dbReference type="InterPro" id="IPR001478">
    <property type="entry name" value="PDZ"/>
</dbReference>
<dbReference type="CDD" id="cd06782">
    <property type="entry name" value="cpPDZ_CPP-like"/>
    <property type="match status" value="1"/>
</dbReference>
<dbReference type="Pfam" id="PF22694">
    <property type="entry name" value="CtpB_N-like"/>
    <property type="match status" value="1"/>
</dbReference>
<keyword evidence="4 5" id="KW-0720">Serine protease</keyword>
<evidence type="ECO:0000313" key="8">
    <source>
        <dbReference type="EMBL" id="PJE64006.1"/>
    </source>
</evidence>
<dbReference type="Proteomes" id="UP000231569">
    <property type="component" value="Unassembled WGS sequence"/>
</dbReference>
<dbReference type="InterPro" id="IPR004447">
    <property type="entry name" value="Peptidase_S41A"/>
</dbReference>
<comment type="similarity">
    <text evidence="1 5">Belongs to the peptidase S41A family.</text>
</comment>
<reference evidence="9" key="1">
    <citation type="submission" date="2017-09" db="EMBL/GenBank/DDBJ databases">
        <title>Depth-based differentiation of microbial function through sediment-hosted aquifers and enrichment of novel symbionts in the deep terrestrial subsurface.</title>
        <authorList>
            <person name="Probst A.J."/>
            <person name="Ladd B."/>
            <person name="Jarett J.K."/>
            <person name="Geller-Mcgrath D.E."/>
            <person name="Sieber C.M.K."/>
            <person name="Emerson J.B."/>
            <person name="Anantharaman K."/>
            <person name="Thomas B.C."/>
            <person name="Malmstrom R."/>
            <person name="Stieglmeier M."/>
            <person name="Klingl A."/>
            <person name="Woyke T."/>
            <person name="Ryan C.M."/>
            <person name="Banfield J.F."/>
        </authorList>
    </citation>
    <scope>NUCLEOTIDE SEQUENCE [LARGE SCALE GENOMIC DNA]</scope>
</reference>
<dbReference type="PANTHER" id="PTHR32060:SF30">
    <property type="entry name" value="CARBOXY-TERMINAL PROCESSING PROTEASE CTPA"/>
    <property type="match status" value="1"/>
</dbReference>
<dbReference type="FunFam" id="2.30.42.10:FF:000063">
    <property type="entry name" value="Peptidase, S41 family"/>
    <property type="match status" value="1"/>
</dbReference>
<keyword evidence="3 5" id="KW-0378">Hydrolase</keyword>
<dbReference type="PROSITE" id="PS50106">
    <property type="entry name" value="PDZ"/>
    <property type="match status" value="1"/>
</dbReference>
<dbReference type="InterPro" id="IPR029045">
    <property type="entry name" value="ClpP/crotonase-like_dom_sf"/>
</dbReference>
<evidence type="ECO:0000256" key="1">
    <source>
        <dbReference type="ARBA" id="ARBA00009179"/>
    </source>
</evidence>
<dbReference type="Gene3D" id="2.30.42.10">
    <property type="match status" value="1"/>
</dbReference>
<dbReference type="Gene3D" id="3.30.750.44">
    <property type="match status" value="1"/>
</dbReference>
<name>A0A2M8KVR3_9BACT</name>
<dbReference type="InterPro" id="IPR055210">
    <property type="entry name" value="CtpA/B_N"/>
</dbReference>
<keyword evidence="6" id="KW-1133">Transmembrane helix</keyword>
<evidence type="ECO:0000256" key="6">
    <source>
        <dbReference type="SAM" id="Phobius"/>
    </source>
</evidence>
<dbReference type="InterPro" id="IPR036034">
    <property type="entry name" value="PDZ_sf"/>
</dbReference>
<evidence type="ECO:0000313" key="9">
    <source>
        <dbReference type="Proteomes" id="UP000231569"/>
    </source>
</evidence>
<evidence type="ECO:0000256" key="5">
    <source>
        <dbReference type="RuleBase" id="RU004404"/>
    </source>
</evidence>
<dbReference type="AlphaFoldDB" id="A0A2M8KVR3"/>
<dbReference type="CDD" id="cd07560">
    <property type="entry name" value="Peptidase_S41_CPP"/>
    <property type="match status" value="1"/>
</dbReference>
<dbReference type="SMART" id="SM00228">
    <property type="entry name" value="PDZ"/>
    <property type="match status" value="1"/>
</dbReference>
<dbReference type="PANTHER" id="PTHR32060">
    <property type="entry name" value="TAIL-SPECIFIC PROTEASE"/>
    <property type="match status" value="1"/>
</dbReference>
<sequence>MKPEKTTNKLANVILGIAITLFLFGLGYRVGEFRARQSVTSSTSIPADFSLLQRVADILQEKYVNGTKIQKQQLVYGAIKGMVASLNDPYTFFMTPKENSASKDDLGGLYEGIGAQLGLRDNQIIVATPLKNSPAERAGIRSGDAIILVDGKVTKGWTLAQAVSEIRGPHDSTVTLTLLRGSDNLKVPVKRERIVVESVELSYKDDIAYLKVVQFGDQTNDLWDEAVADVASRYEQGSIRGMVLDVRSNPGGYLESAVYLASDFLERGKLIVRQEYADKSGKDYTVTKQGVLLTIPLVVLVDEGSASAAEILAGALRDYKRAILVGRKTFGKGSVQEAIDLENGTGLHITVAKWILPNGDWINGKGIKPTKDVENKVNEGNTLTPETDTQLQVAIKSL</sequence>
<dbReference type="EMBL" id="PFEE01000004">
    <property type="protein sequence ID" value="PJE64006.1"/>
    <property type="molecule type" value="Genomic_DNA"/>
</dbReference>
<keyword evidence="6" id="KW-0472">Membrane</keyword>
<evidence type="ECO:0000259" key="7">
    <source>
        <dbReference type="PROSITE" id="PS50106"/>
    </source>
</evidence>
<evidence type="ECO:0000256" key="2">
    <source>
        <dbReference type="ARBA" id="ARBA00022670"/>
    </source>
</evidence>
<gene>
    <name evidence="8" type="ORF">COU89_00205</name>
</gene>
<feature type="transmembrane region" description="Helical" evidence="6">
    <location>
        <begin position="12"/>
        <end position="31"/>
    </location>
</feature>
<feature type="domain" description="PDZ" evidence="7">
    <location>
        <begin position="98"/>
        <end position="167"/>
    </location>
</feature>
<protein>
    <submittedName>
        <fullName evidence="8">S41 family peptidase</fullName>
    </submittedName>
</protein>
<comment type="caution">
    <text evidence="8">The sequence shown here is derived from an EMBL/GenBank/DDBJ whole genome shotgun (WGS) entry which is preliminary data.</text>
</comment>
<dbReference type="Pfam" id="PF00595">
    <property type="entry name" value="PDZ"/>
    <property type="match status" value="1"/>
</dbReference>
<dbReference type="InterPro" id="IPR005151">
    <property type="entry name" value="Tail-specific_protease"/>
</dbReference>
<dbReference type="GO" id="GO:0030288">
    <property type="term" value="C:outer membrane-bounded periplasmic space"/>
    <property type="evidence" value="ECO:0007669"/>
    <property type="project" value="TreeGrafter"/>
</dbReference>
<evidence type="ECO:0000256" key="3">
    <source>
        <dbReference type="ARBA" id="ARBA00022801"/>
    </source>
</evidence>
<dbReference type="GO" id="GO:0008236">
    <property type="term" value="F:serine-type peptidase activity"/>
    <property type="evidence" value="ECO:0007669"/>
    <property type="project" value="UniProtKB-KW"/>
</dbReference>
<accession>A0A2M8KVR3</accession>
<dbReference type="Pfam" id="PF03572">
    <property type="entry name" value="Peptidase_S41"/>
    <property type="match status" value="1"/>
</dbReference>
<evidence type="ECO:0000256" key="4">
    <source>
        <dbReference type="ARBA" id="ARBA00022825"/>
    </source>
</evidence>
<dbReference type="Gene3D" id="3.90.226.10">
    <property type="entry name" value="2-enoyl-CoA Hydratase, Chain A, domain 1"/>
    <property type="match status" value="1"/>
</dbReference>
<keyword evidence="6" id="KW-0812">Transmembrane</keyword>
<proteinExistence type="inferred from homology"/>
<dbReference type="SMART" id="SM00245">
    <property type="entry name" value="TSPc"/>
    <property type="match status" value="1"/>
</dbReference>